<dbReference type="AlphaFoldDB" id="A0A2M8L5F1"/>
<feature type="domain" description="Integrase catalytic" evidence="1">
    <location>
        <begin position="1"/>
        <end position="201"/>
    </location>
</feature>
<dbReference type="GO" id="GO:0015074">
    <property type="term" value="P:DNA integration"/>
    <property type="evidence" value="ECO:0007669"/>
    <property type="project" value="InterPro"/>
</dbReference>
<dbReference type="EMBL" id="PFEL01000065">
    <property type="protein sequence ID" value="PJE69070.1"/>
    <property type="molecule type" value="Genomic_DNA"/>
</dbReference>
<accession>A0A2M8L5F1</accession>
<name>A0A2M8L5F1_9BACT</name>
<dbReference type="Proteomes" id="UP000229500">
    <property type="component" value="Unassembled WGS sequence"/>
</dbReference>
<reference evidence="3" key="1">
    <citation type="submission" date="2017-09" db="EMBL/GenBank/DDBJ databases">
        <title>Depth-based differentiation of microbial function through sediment-hosted aquifers and enrichment of novel symbionts in the deep terrestrial subsurface.</title>
        <authorList>
            <person name="Probst A.J."/>
            <person name="Ladd B."/>
            <person name="Jarett J.K."/>
            <person name="Geller-Mcgrath D.E."/>
            <person name="Sieber C.M.K."/>
            <person name="Emerson J.B."/>
            <person name="Anantharaman K."/>
            <person name="Thomas B.C."/>
            <person name="Malmstrom R."/>
            <person name="Stieglmeier M."/>
            <person name="Klingl A."/>
            <person name="Woyke T."/>
            <person name="Ryan C.M."/>
            <person name="Banfield J.F."/>
        </authorList>
    </citation>
    <scope>NUCLEOTIDE SEQUENCE [LARGE SCALE GENOMIC DNA]</scope>
</reference>
<dbReference type="SUPFAM" id="SSF53098">
    <property type="entry name" value="Ribonuclease H-like"/>
    <property type="match status" value="1"/>
</dbReference>
<dbReference type="InterPro" id="IPR012337">
    <property type="entry name" value="RNaseH-like_sf"/>
</dbReference>
<evidence type="ECO:0000313" key="2">
    <source>
        <dbReference type="EMBL" id="PJE69070.1"/>
    </source>
</evidence>
<gene>
    <name evidence="2" type="ORF">COU96_01790</name>
</gene>
<evidence type="ECO:0000313" key="3">
    <source>
        <dbReference type="Proteomes" id="UP000229500"/>
    </source>
</evidence>
<organism evidence="2 3">
    <name type="scientific">Candidatus Shapirobacteria bacterium CG10_big_fil_rev_8_21_14_0_10_38_14</name>
    <dbReference type="NCBI Taxonomy" id="1974483"/>
    <lineage>
        <taxon>Bacteria</taxon>
        <taxon>Candidatus Shapironibacteriota</taxon>
    </lineage>
</organism>
<sequence>MATLPDDFVAMERKIRKFRRYGIGYLHLDLLYAPKINKKRSYIYTAINRMGKAAYVMLGKSKRKETGASFLKQVLAFYPYKINYILTDNGFEFSYKALPRRKKTKKIHPFGKICQEHKIQHCTIKFKYPWTNGMVKNFNKRIKNKVLTKYRFRSIFAYRMPPKLEHQSFWGIIEERLFPAFIRSRELTSLKTPYGTLEPYNDLNFRELVLYEPHNRGIFRVERTETPDPDGGRLLTYVIKPQTPLAMARDIDPYHIVYHAWGYIYSLHEIRKVKVGAQGQRGFTVPLCRVDLFEDGVRKVGKNEISEKYPNLWKIDVLSHAVIPLLTERRELEKIILCGFPEKSNPEELKGFLEEFIRK</sequence>
<dbReference type="Gene3D" id="3.30.420.10">
    <property type="entry name" value="Ribonuclease H-like superfamily/Ribonuclease H"/>
    <property type="match status" value="1"/>
</dbReference>
<dbReference type="GO" id="GO:0003676">
    <property type="term" value="F:nucleic acid binding"/>
    <property type="evidence" value="ECO:0007669"/>
    <property type="project" value="InterPro"/>
</dbReference>
<comment type="caution">
    <text evidence="2">The sequence shown here is derived from an EMBL/GenBank/DDBJ whole genome shotgun (WGS) entry which is preliminary data.</text>
</comment>
<proteinExistence type="predicted"/>
<evidence type="ECO:0000259" key="1">
    <source>
        <dbReference type="PROSITE" id="PS50994"/>
    </source>
</evidence>
<protein>
    <recommendedName>
        <fullName evidence="1">Integrase catalytic domain-containing protein</fullName>
    </recommendedName>
</protein>
<dbReference type="InterPro" id="IPR001584">
    <property type="entry name" value="Integrase_cat-core"/>
</dbReference>
<dbReference type="PROSITE" id="PS50994">
    <property type="entry name" value="INTEGRASE"/>
    <property type="match status" value="1"/>
</dbReference>
<dbReference type="InterPro" id="IPR036397">
    <property type="entry name" value="RNaseH_sf"/>
</dbReference>